<gene>
    <name evidence="1" type="ORF">H9Q19_04020</name>
</gene>
<accession>A0ABX8CGY5</accession>
<organism evidence="1 2">
    <name type="scientific">Chlamydia crocodili</name>
    <dbReference type="NCBI Taxonomy" id="2766982"/>
    <lineage>
        <taxon>Bacteria</taxon>
        <taxon>Pseudomonadati</taxon>
        <taxon>Chlamydiota</taxon>
        <taxon>Chlamydiia</taxon>
        <taxon>Chlamydiales</taxon>
        <taxon>Chlamydiaceae</taxon>
        <taxon>Chlamydia/Chlamydophila group</taxon>
        <taxon>Chlamydia</taxon>
    </lineage>
</organism>
<proteinExistence type="predicted"/>
<dbReference type="GeneID" id="301704767"/>
<evidence type="ECO:0000313" key="1">
    <source>
        <dbReference type="EMBL" id="QVE48857.1"/>
    </source>
</evidence>
<name>A0ABX8CGY5_9CHLA</name>
<sequence length="83" mass="9533">MSSKDLNSIIQELRSLQNYLDSLDSLDDILVTYEKMFSLIHESLDRILVKDQQCYILSAQPNGILKDTLDQPVLKTFSMTIKP</sequence>
<reference evidence="1 2" key="1">
    <citation type="submission" date="2020-08" db="EMBL/GenBank/DDBJ databases">
        <title>Isolation and characterization of novel Chlamydia from Siamese crocodiles (Crocodylus siamensis).</title>
        <authorList>
            <person name="Sariya L."/>
        </authorList>
    </citation>
    <scope>NUCLEOTIDE SEQUENCE [LARGE SCALE GENOMIC DNA]</scope>
    <source>
        <strain evidence="1 2">No. 12</strain>
    </source>
</reference>
<keyword evidence="2" id="KW-1185">Reference proteome</keyword>
<protein>
    <submittedName>
        <fullName evidence="1">Uncharacterized protein</fullName>
    </submittedName>
</protein>
<evidence type="ECO:0000313" key="2">
    <source>
        <dbReference type="Proteomes" id="UP000680625"/>
    </source>
</evidence>
<dbReference type="EMBL" id="CP060791">
    <property type="protein sequence ID" value="QVE48857.1"/>
    <property type="molecule type" value="Genomic_DNA"/>
</dbReference>
<dbReference type="RefSeq" id="WP_213240535.1">
    <property type="nucleotide sequence ID" value="NZ_CP060791.1"/>
</dbReference>
<dbReference type="Proteomes" id="UP000680625">
    <property type="component" value="Chromosome"/>
</dbReference>